<dbReference type="SUPFAM" id="SSF55729">
    <property type="entry name" value="Acyl-CoA N-acyltransferases (Nat)"/>
    <property type="match status" value="1"/>
</dbReference>
<evidence type="ECO:0000313" key="3">
    <source>
        <dbReference type="Proteomes" id="UP000235916"/>
    </source>
</evidence>
<keyword evidence="3" id="KW-1185">Reference proteome</keyword>
<reference evidence="2 3" key="1">
    <citation type="submission" date="2018-01" db="EMBL/GenBank/DDBJ databases">
        <title>Draft genome sequence of Paucibacter aquatile CR182 isolated from freshwater of the Nakdong River.</title>
        <authorList>
            <person name="Choi A."/>
            <person name="Chung E.J."/>
        </authorList>
    </citation>
    <scope>NUCLEOTIDE SEQUENCE [LARGE SCALE GENOMIC DNA]</scope>
    <source>
        <strain evidence="2 3">CR182</strain>
    </source>
</reference>
<comment type="caution">
    <text evidence="2">The sequence shown here is derived from an EMBL/GenBank/DDBJ whole genome shotgun (WGS) entry which is preliminary data.</text>
</comment>
<accession>A0A2N8L3P3</accession>
<dbReference type="InterPro" id="IPR016181">
    <property type="entry name" value="Acyl_CoA_acyltransferase"/>
</dbReference>
<evidence type="ECO:0000313" key="2">
    <source>
        <dbReference type="EMBL" id="PND40325.1"/>
    </source>
</evidence>
<dbReference type="InterPro" id="IPR000182">
    <property type="entry name" value="GNAT_dom"/>
</dbReference>
<dbReference type="Proteomes" id="UP000235916">
    <property type="component" value="Unassembled WGS sequence"/>
</dbReference>
<proteinExistence type="predicted"/>
<dbReference type="OrthoDB" id="9796171at2"/>
<organism evidence="2 3">
    <name type="scientific">Kinneretia aquatilis</name>
    <dbReference type="NCBI Taxonomy" id="2070761"/>
    <lineage>
        <taxon>Bacteria</taxon>
        <taxon>Pseudomonadati</taxon>
        <taxon>Pseudomonadota</taxon>
        <taxon>Betaproteobacteria</taxon>
        <taxon>Burkholderiales</taxon>
        <taxon>Sphaerotilaceae</taxon>
        <taxon>Roseateles</taxon>
    </lineage>
</organism>
<dbReference type="Pfam" id="PF13673">
    <property type="entry name" value="Acetyltransf_10"/>
    <property type="match status" value="1"/>
</dbReference>
<protein>
    <recommendedName>
        <fullName evidence="1">N-acetyltransferase domain-containing protein</fullName>
    </recommendedName>
</protein>
<gene>
    <name evidence="2" type="ORF">C1O66_02810</name>
</gene>
<dbReference type="AlphaFoldDB" id="A0A2N8L3P3"/>
<name>A0A2N8L3P3_9BURK</name>
<dbReference type="RefSeq" id="WP_102766460.1">
    <property type="nucleotide sequence ID" value="NZ_POSP01000001.1"/>
</dbReference>
<evidence type="ECO:0000259" key="1">
    <source>
        <dbReference type="PROSITE" id="PS51186"/>
    </source>
</evidence>
<dbReference type="EMBL" id="POSP01000001">
    <property type="protein sequence ID" value="PND40325.1"/>
    <property type="molecule type" value="Genomic_DNA"/>
</dbReference>
<feature type="domain" description="N-acetyltransferase" evidence="1">
    <location>
        <begin position="12"/>
        <end position="159"/>
    </location>
</feature>
<dbReference type="Gene3D" id="3.40.630.30">
    <property type="match status" value="1"/>
</dbReference>
<dbReference type="PROSITE" id="PS51186">
    <property type="entry name" value="GNAT"/>
    <property type="match status" value="1"/>
</dbReference>
<sequence length="165" mass="18012">MAGGTQLRWRCLPFEGLSVHELYAALALRAQVFVLEQDCVYLDLDGHDPAVLHLLGQAAHSDAVLAYARLVPPGTKGPSQTQPMIGRVVTAPAARGRGAGRALMEQALRACAERWPGQSVEIQAQSYLRAFYASLGFVATSAPYLDDDIEHIDMRREFKADFTAN</sequence>
<dbReference type="GO" id="GO:0016747">
    <property type="term" value="F:acyltransferase activity, transferring groups other than amino-acyl groups"/>
    <property type="evidence" value="ECO:0007669"/>
    <property type="project" value="InterPro"/>
</dbReference>